<evidence type="ECO:0000256" key="3">
    <source>
        <dbReference type="ARBA" id="ARBA00022833"/>
    </source>
</evidence>
<dbReference type="CDD" id="cd13749">
    <property type="entry name" value="Zn-ribbon_TFIIS"/>
    <property type="match status" value="1"/>
</dbReference>
<evidence type="ECO:0008006" key="7">
    <source>
        <dbReference type="Google" id="ProtNLM"/>
    </source>
</evidence>
<name>A0A6C0IRE7_9ZZZZ</name>
<keyword evidence="1" id="KW-0479">Metal-binding</keyword>
<dbReference type="Pfam" id="PF01096">
    <property type="entry name" value="Zn_ribbon_TFIIS"/>
    <property type="match status" value="1"/>
</dbReference>
<sequence>MKTVSNPNKFRANLKEKLNIVVEDENITSNVETSIFNYALDESDRRKLIKKWDNPRFVEIYLNRFRSIYINLKNTAFLEQIKNKEITGKTLERLTHYEMDPERWSELIDKKIKREASKFNTNIQASTDMFTCRKCKSKKCTYYELQTRSADEPATIFVTCLDCGKNWRS</sequence>
<dbReference type="EMBL" id="MN740240">
    <property type="protein sequence ID" value="QHT95359.1"/>
    <property type="molecule type" value="Genomic_DNA"/>
</dbReference>
<dbReference type="Gene3D" id="1.10.472.30">
    <property type="entry name" value="Transcription elongation factor S-II, central domain"/>
    <property type="match status" value="1"/>
</dbReference>
<proteinExistence type="predicted"/>
<dbReference type="Pfam" id="PF07500">
    <property type="entry name" value="TFIIS_M"/>
    <property type="match status" value="1"/>
</dbReference>
<dbReference type="AlphaFoldDB" id="A0A6C0IRE7"/>
<evidence type="ECO:0000313" key="6">
    <source>
        <dbReference type="EMBL" id="QHT95359.1"/>
    </source>
</evidence>
<keyword evidence="2" id="KW-0863">Zinc-finger</keyword>
<dbReference type="SUPFAM" id="SSF57783">
    <property type="entry name" value="Zinc beta-ribbon"/>
    <property type="match status" value="1"/>
</dbReference>
<dbReference type="GO" id="GO:0005634">
    <property type="term" value="C:nucleus"/>
    <property type="evidence" value="ECO:0007669"/>
    <property type="project" value="TreeGrafter"/>
</dbReference>
<dbReference type="InterPro" id="IPR036575">
    <property type="entry name" value="TFIIS_cen_dom_sf"/>
</dbReference>
<evidence type="ECO:0000256" key="2">
    <source>
        <dbReference type="ARBA" id="ARBA00022771"/>
    </source>
</evidence>
<feature type="domain" description="TFIIS central" evidence="5">
    <location>
        <begin position="1"/>
        <end position="127"/>
    </location>
</feature>
<accession>A0A6C0IRE7</accession>
<protein>
    <recommendedName>
        <fullName evidence="7">TFIIS-type domain-containing protein</fullName>
    </recommendedName>
</protein>
<dbReference type="GO" id="GO:0003676">
    <property type="term" value="F:nucleic acid binding"/>
    <property type="evidence" value="ECO:0007669"/>
    <property type="project" value="InterPro"/>
</dbReference>
<dbReference type="InterPro" id="IPR003618">
    <property type="entry name" value="TFIIS_cen_dom"/>
</dbReference>
<dbReference type="PANTHER" id="PTHR11477:SF0">
    <property type="entry name" value="IP08861P-RELATED"/>
    <property type="match status" value="1"/>
</dbReference>
<evidence type="ECO:0000259" key="5">
    <source>
        <dbReference type="PROSITE" id="PS51321"/>
    </source>
</evidence>
<dbReference type="PROSITE" id="PS51133">
    <property type="entry name" value="ZF_TFIIS_2"/>
    <property type="match status" value="1"/>
</dbReference>
<feature type="domain" description="TFIIS-type" evidence="4">
    <location>
        <begin position="128"/>
        <end position="168"/>
    </location>
</feature>
<dbReference type="SUPFAM" id="SSF46942">
    <property type="entry name" value="Elongation factor TFIIS domain 2"/>
    <property type="match status" value="1"/>
</dbReference>
<reference evidence="6" key="1">
    <citation type="journal article" date="2020" name="Nature">
        <title>Giant virus diversity and host interactions through global metagenomics.</title>
        <authorList>
            <person name="Schulz F."/>
            <person name="Roux S."/>
            <person name="Paez-Espino D."/>
            <person name="Jungbluth S."/>
            <person name="Walsh D.A."/>
            <person name="Denef V.J."/>
            <person name="McMahon K.D."/>
            <person name="Konstantinidis K.T."/>
            <person name="Eloe-Fadrosh E.A."/>
            <person name="Kyrpides N.C."/>
            <person name="Woyke T."/>
        </authorList>
    </citation>
    <scope>NUCLEOTIDE SEQUENCE</scope>
    <source>
        <strain evidence="6">GVMAG-M-3300024261-8</strain>
    </source>
</reference>
<dbReference type="InterPro" id="IPR001222">
    <property type="entry name" value="Znf_TFIIS"/>
</dbReference>
<dbReference type="Gene3D" id="2.20.25.10">
    <property type="match status" value="1"/>
</dbReference>
<dbReference type="PANTHER" id="PTHR11477">
    <property type="entry name" value="TRANSCRIPTION FACTOR S-II ZINC FINGER DOMAIN-CONTAINING PROTEIN"/>
    <property type="match status" value="1"/>
</dbReference>
<dbReference type="PROSITE" id="PS00466">
    <property type="entry name" value="ZF_TFIIS_1"/>
    <property type="match status" value="1"/>
</dbReference>
<dbReference type="SMART" id="SM00440">
    <property type="entry name" value="ZnF_C2C2"/>
    <property type="match status" value="1"/>
</dbReference>
<evidence type="ECO:0000256" key="1">
    <source>
        <dbReference type="ARBA" id="ARBA00022723"/>
    </source>
</evidence>
<keyword evidence="3" id="KW-0862">Zinc</keyword>
<dbReference type="GO" id="GO:0006351">
    <property type="term" value="P:DNA-templated transcription"/>
    <property type="evidence" value="ECO:0007669"/>
    <property type="project" value="InterPro"/>
</dbReference>
<dbReference type="GO" id="GO:0008270">
    <property type="term" value="F:zinc ion binding"/>
    <property type="evidence" value="ECO:0007669"/>
    <property type="project" value="UniProtKB-KW"/>
</dbReference>
<dbReference type="PROSITE" id="PS51321">
    <property type="entry name" value="TFIIS_CENTRAL"/>
    <property type="match status" value="1"/>
</dbReference>
<organism evidence="6">
    <name type="scientific">viral metagenome</name>
    <dbReference type="NCBI Taxonomy" id="1070528"/>
    <lineage>
        <taxon>unclassified sequences</taxon>
        <taxon>metagenomes</taxon>
        <taxon>organismal metagenomes</taxon>
    </lineage>
</organism>
<evidence type="ECO:0000259" key="4">
    <source>
        <dbReference type="PROSITE" id="PS51133"/>
    </source>
</evidence>